<protein>
    <submittedName>
        <fullName evidence="2">Uncharacterized protein</fullName>
    </submittedName>
</protein>
<evidence type="ECO:0000256" key="1">
    <source>
        <dbReference type="SAM" id="Phobius"/>
    </source>
</evidence>
<keyword evidence="3" id="KW-1185">Reference proteome</keyword>
<sequence>MVPATRPLHALYMFECFIFGDDVCKTFKFPVDDLEYLTGAVTSTDGLSLWQSRTSRDAGVLLAVFALAVLVFGTVLRGVRSRKAQYTRIYT</sequence>
<dbReference type="InParanoid" id="T0Q497"/>
<gene>
    <name evidence="2" type="ORF">SDRG_09635</name>
</gene>
<proteinExistence type="predicted"/>
<evidence type="ECO:0000313" key="2">
    <source>
        <dbReference type="EMBL" id="EQC32659.1"/>
    </source>
</evidence>
<dbReference type="GeneID" id="19950362"/>
<keyword evidence="1" id="KW-0812">Transmembrane</keyword>
<dbReference type="STRING" id="1156394.T0Q497"/>
<organism evidence="2 3">
    <name type="scientific">Saprolegnia diclina (strain VS20)</name>
    <dbReference type="NCBI Taxonomy" id="1156394"/>
    <lineage>
        <taxon>Eukaryota</taxon>
        <taxon>Sar</taxon>
        <taxon>Stramenopiles</taxon>
        <taxon>Oomycota</taxon>
        <taxon>Saprolegniomycetes</taxon>
        <taxon>Saprolegniales</taxon>
        <taxon>Saprolegniaceae</taxon>
        <taxon>Saprolegnia</taxon>
    </lineage>
</organism>
<dbReference type="VEuPathDB" id="FungiDB:SDRG_09635"/>
<dbReference type="RefSeq" id="XP_008613803.1">
    <property type="nucleotide sequence ID" value="XM_008615581.1"/>
</dbReference>
<dbReference type="AlphaFoldDB" id="T0Q497"/>
<dbReference type="Proteomes" id="UP000030762">
    <property type="component" value="Unassembled WGS sequence"/>
</dbReference>
<evidence type="ECO:0000313" key="3">
    <source>
        <dbReference type="Proteomes" id="UP000030762"/>
    </source>
</evidence>
<dbReference type="EMBL" id="JH767162">
    <property type="protein sequence ID" value="EQC32659.1"/>
    <property type="molecule type" value="Genomic_DNA"/>
</dbReference>
<feature type="transmembrane region" description="Helical" evidence="1">
    <location>
        <begin position="58"/>
        <end position="79"/>
    </location>
</feature>
<dbReference type="OrthoDB" id="79405at2759"/>
<accession>T0Q497</accession>
<keyword evidence="1" id="KW-0472">Membrane</keyword>
<keyword evidence="1" id="KW-1133">Transmembrane helix</keyword>
<name>T0Q497_SAPDV</name>
<reference evidence="2 3" key="1">
    <citation type="submission" date="2012-04" db="EMBL/GenBank/DDBJ databases">
        <title>The Genome Sequence of Saprolegnia declina VS20.</title>
        <authorList>
            <consortium name="The Broad Institute Genome Sequencing Platform"/>
            <person name="Russ C."/>
            <person name="Nusbaum C."/>
            <person name="Tyler B."/>
            <person name="van West P."/>
            <person name="Dieguez-Uribeondo J."/>
            <person name="de Bruijn I."/>
            <person name="Tripathy S."/>
            <person name="Jiang R."/>
            <person name="Young S.K."/>
            <person name="Zeng Q."/>
            <person name="Gargeya S."/>
            <person name="Fitzgerald M."/>
            <person name="Haas B."/>
            <person name="Abouelleil A."/>
            <person name="Alvarado L."/>
            <person name="Arachchi H.M."/>
            <person name="Berlin A."/>
            <person name="Chapman S.B."/>
            <person name="Goldberg J."/>
            <person name="Griggs A."/>
            <person name="Gujja S."/>
            <person name="Hansen M."/>
            <person name="Howarth C."/>
            <person name="Imamovic A."/>
            <person name="Larimer J."/>
            <person name="McCowen C."/>
            <person name="Montmayeur A."/>
            <person name="Murphy C."/>
            <person name="Neiman D."/>
            <person name="Pearson M."/>
            <person name="Priest M."/>
            <person name="Roberts A."/>
            <person name="Saif S."/>
            <person name="Shea T."/>
            <person name="Sisk P."/>
            <person name="Sykes S."/>
            <person name="Wortman J."/>
            <person name="Nusbaum C."/>
            <person name="Birren B."/>
        </authorList>
    </citation>
    <scope>NUCLEOTIDE SEQUENCE [LARGE SCALE GENOMIC DNA]</scope>
    <source>
        <strain evidence="2 3">VS20</strain>
    </source>
</reference>